<dbReference type="Gene3D" id="3.40.1440.10">
    <property type="entry name" value="GIY-YIG endonuclease"/>
    <property type="match status" value="1"/>
</dbReference>
<comment type="similarity">
    <text evidence="1">Belongs to the UPF0213 family.</text>
</comment>
<keyword evidence="4" id="KW-1185">Reference proteome</keyword>
<dbReference type="KEGG" id="ptrp:DCO17_07840"/>
<dbReference type="EMBL" id="CP028942">
    <property type="protein sequence ID" value="QKM65155.1"/>
    <property type="molecule type" value="Genomic_DNA"/>
</dbReference>
<reference evidence="3 4" key="1">
    <citation type="submission" date="2018-04" db="EMBL/GenBank/DDBJ databases">
        <title>Polynucleobacter sp. UH21B genome.</title>
        <authorList>
            <person name="Hahn M.W."/>
        </authorList>
    </citation>
    <scope>NUCLEOTIDE SEQUENCE [LARGE SCALE GENOMIC DNA]</scope>
    <source>
        <strain evidence="3 4">MWH-UH21B</strain>
    </source>
</reference>
<protein>
    <recommendedName>
        <fullName evidence="2">GIY-YIG domain-containing protein</fullName>
    </recommendedName>
</protein>
<gene>
    <name evidence="3" type="ORF">DCO17_07840</name>
</gene>
<dbReference type="InterPro" id="IPR035901">
    <property type="entry name" value="GIY-YIG_endonuc_sf"/>
</dbReference>
<name>A0A6M9Q212_9BURK</name>
<evidence type="ECO:0000256" key="1">
    <source>
        <dbReference type="ARBA" id="ARBA00007435"/>
    </source>
</evidence>
<dbReference type="InterPro" id="IPR000305">
    <property type="entry name" value="GIY-YIG_endonuc"/>
</dbReference>
<dbReference type="Pfam" id="PF01541">
    <property type="entry name" value="GIY-YIG"/>
    <property type="match status" value="1"/>
</dbReference>
<sequence>MTWFVYLLECSDGSYYAGITNRLEHRINAHNSGQGARYTRSRGPVKLLATQEHPDRSAASKAEAQLKRLARSQKLAFFQPDDEL</sequence>
<evidence type="ECO:0000313" key="4">
    <source>
        <dbReference type="Proteomes" id="UP000503312"/>
    </source>
</evidence>
<evidence type="ECO:0000259" key="2">
    <source>
        <dbReference type="PROSITE" id="PS50164"/>
    </source>
</evidence>
<dbReference type="InterPro" id="IPR050190">
    <property type="entry name" value="UPF0213_domain"/>
</dbReference>
<feature type="domain" description="GIY-YIG" evidence="2">
    <location>
        <begin position="1"/>
        <end position="76"/>
    </location>
</feature>
<dbReference type="CDD" id="cd10456">
    <property type="entry name" value="GIY-YIG_UPF0213"/>
    <property type="match status" value="1"/>
</dbReference>
<dbReference type="SUPFAM" id="SSF82771">
    <property type="entry name" value="GIY-YIG endonuclease"/>
    <property type="match status" value="1"/>
</dbReference>
<dbReference type="PANTHER" id="PTHR34477">
    <property type="entry name" value="UPF0213 PROTEIN YHBQ"/>
    <property type="match status" value="1"/>
</dbReference>
<accession>A0A6M9Q212</accession>
<dbReference type="PANTHER" id="PTHR34477:SF1">
    <property type="entry name" value="UPF0213 PROTEIN YHBQ"/>
    <property type="match status" value="1"/>
</dbReference>
<dbReference type="RefSeq" id="WP_173956196.1">
    <property type="nucleotide sequence ID" value="NZ_CP028942.1"/>
</dbReference>
<dbReference type="AlphaFoldDB" id="A0A6M9Q212"/>
<dbReference type="PROSITE" id="PS50164">
    <property type="entry name" value="GIY_YIG"/>
    <property type="match status" value="1"/>
</dbReference>
<organism evidence="3 4">
    <name type="scientific">Polynucleobacter tropicus</name>
    <dbReference type="NCBI Taxonomy" id="1743174"/>
    <lineage>
        <taxon>Bacteria</taxon>
        <taxon>Pseudomonadati</taxon>
        <taxon>Pseudomonadota</taxon>
        <taxon>Betaproteobacteria</taxon>
        <taxon>Burkholderiales</taxon>
        <taxon>Burkholderiaceae</taxon>
        <taxon>Polynucleobacter</taxon>
    </lineage>
</organism>
<proteinExistence type="inferred from homology"/>
<dbReference type="Proteomes" id="UP000503312">
    <property type="component" value="Chromosome"/>
</dbReference>
<evidence type="ECO:0000313" key="3">
    <source>
        <dbReference type="EMBL" id="QKM65155.1"/>
    </source>
</evidence>